<evidence type="ECO:0000256" key="2">
    <source>
        <dbReference type="ARBA" id="ARBA00022741"/>
    </source>
</evidence>
<name>A0A2A6RDW7_9CHLR</name>
<dbReference type="InterPro" id="IPR052040">
    <property type="entry name" value="GTPase/Isobutyryl-CoA_mutase"/>
</dbReference>
<comment type="caution">
    <text evidence="7">The sequence shown here is derived from an EMBL/GenBank/DDBJ whole genome shotgun (WGS) entry which is preliminary data.</text>
</comment>
<dbReference type="PANTHER" id="PTHR43087:SF1">
    <property type="entry name" value="LAO_AO TRANSPORT SYSTEM ATPASE"/>
    <property type="match status" value="1"/>
</dbReference>
<dbReference type="GO" id="GO:0005525">
    <property type="term" value="F:GTP binding"/>
    <property type="evidence" value="ECO:0007669"/>
    <property type="project" value="UniProtKB-KW"/>
</dbReference>
<keyword evidence="3" id="KW-0378">Hydrolase</keyword>
<dbReference type="Gene3D" id="1.20.5.170">
    <property type="match status" value="1"/>
</dbReference>
<dbReference type="SUPFAM" id="SSF52540">
    <property type="entry name" value="P-loop containing nucleoside triphosphate hydrolases"/>
    <property type="match status" value="1"/>
</dbReference>
<evidence type="ECO:0000256" key="1">
    <source>
        <dbReference type="ARBA" id="ARBA00009625"/>
    </source>
</evidence>
<evidence type="ECO:0000256" key="3">
    <source>
        <dbReference type="ARBA" id="ARBA00022801"/>
    </source>
</evidence>
<evidence type="ECO:0000256" key="4">
    <source>
        <dbReference type="ARBA" id="ARBA00023134"/>
    </source>
</evidence>
<dbReference type="InterPro" id="IPR003593">
    <property type="entry name" value="AAA+_ATPase"/>
</dbReference>
<keyword evidence="4" id="KW-0342">GTP-binding</keyword>
<dbReference type="OrthoDB" id="9778292at2"/>
<dbReference type="SMART" id="SM00382">
    <property type="entry name" value="AAA"/>
    <property type="match status" value="1"/>
</dbReference>
<dbReference type="RefSeq" id="WP_097645817.1">
    <property type="nucleotide sequence ID" value="NZ_NQWI01000157.1"/>
</dbReference>
<protein>
    <submittedName>
        <fullName evidence="7">Methylmalonyl Co-A mutase-associated GTPase MeaB</fullName>
    </submittedName>
</protein>
<dbReference type="EMBL" id="NQWI01000157">
    <property type="protein sequence ID" value="PDW00998.1"/>
    <property type="molecule type" value="Genomic_DNA"/>
</dbReference>
<dbReference type="Gene3D" id="3.40.50.300">
    <property type="entry name" value="P-loop containing nucleotide triphosphate hydrolases"/>
    <property type="match status" value="1"/>
</dbReference>
<evidence type="ECO:0000256" key="5">
    <source>
        <dbReference type="ARBA" id="ARBA00023186"/>
    </source>
</evidence>
<evidence type="ECO:0000313" key="7">
    <source>
        <dbReference type="EMBL" id="PDW00998.1"/>
    </source>
</evidence>
<dbReference type="GO" id="GO:0003924">
    <property type="term" value="F:GTPase activity"/>
    <property type="evidence" value="ECO:0007669"/>
    <property type="project" value="InterPro"/>
</dbReference>
<dbReference type="Proteomes" id="UP000220527">
    <property type="component" value="Unassembled WGS sequence"/>
</dbReference>
<reference evidence="8" key="1">
    <citation type="submission" date="2017-08" db="EMBL/GenBank/DDBJ databases">
        <authorList>
            <person name="Grouzdev D.S."/>
            <person name="Gaisin V.A."/>
            <person name="Rysina M.S."/>
            <person name="Gorlenko V.M."/>
        </authorList>
    </citation>
    <scope>NUCLEOTIDE SEQUENCE [LARGE SCALE GENOMIC DNA]</scope>
    <source>
        <strain evidence="8">Kir15-3F</strain>
    </source>
</reference>
<keyword evidence="2" id="KW-0547">Nucleotide-binding</keyword>
<dbReference type="NCBIfam" id="TIGR00750">
    <property type="entry name" value="lao"/>
    <property type="match status" value="1"/>
</dbReference>
<gene>
    <name evidence="7" type="ORF">CJ255_19815</name>
</gene>
<feature type="domain" description="AAA+ ATPase" evidence="6">
    <location>
        <begin position="45"/>
        <end position="267"/>
    </location>
</feature>
<dbReference type="InterPro" id="IPR027417">
    <property type="entry name" value="P-loop_NTPase"/>
</dbReference>
<dbReference type="CDD" id="cd03114">
    <property type="entry name" value="MMAA-like"/>
    <property type="match status" value="1"/>
</dbReference>
<accession>A0A2A6RDW7</accession>
<keyword evidence="5" id="KW-0143">Chaperone</keyword>
<dbReference type="PANTHER" id="PTHR43087">
    <property type="entry name" value="LYSINE/ARGININE/ORNITHINE TRANSPORT SYSTEM KINASE"/>
    <property type="match status" value="1"/>
</dbReference>
<comment type="similarity">
    <text evidence="1">Belongs to the SIMIBI class G3E GTPase family. ArgK/MeaB subfamily.</text>
</comment>
<evidence type="ECO:0000313" key="8">
    <source>
        <dbReference type="Proteomes" id="UP000220527"/>
    </source>
</evidence>
<keyword evidence="8" id="KW-1185">Reference proteome</keyword>
<dbReference type="InterPro" id="IPR005129">
    <property type="entry name" value="GTPase_ArgK"/>
</dbReference>
<sequence>MDYGDLIARLRSGERRALARALSLVERGGPAARALLAAAYPHSGKAHLVGVTGPPGSGKSTLVSQLALEWRQRGAQVGVIAVDPSSPFSGGAVLGDRIRMQQLAGDTGVFIRSMASRGRLGGLARATADAAILMDVARFDHVLIETVGAGQSEVDIARTAHTTLVVDIPGMGDDVQSIKAGILEIADIFVVNKADREGAERVAQQLRTMLQFGSRDANAWQVPVLLTVASEGRGCAALVAAANEHYAHLQQSGLAEACAHAAAERELSAALQELALEQTRGPAWDTLVRQIAQRTRDPYAAALELLNQWKQHQSCNGKPN</sequence>
<evidence type="ECO:0000259" key="6">
    <source>
        <dbReference type="SMART" id="SM00382"/>
    </source>
</evidence>
<dbReference type="AlphaFoldDB" id="A0A2A6RDW7"/>
<dbReference type="Pfam" id="PF03308">
    <property type="entry name" value="MeaB"/>
    <property type="match status" value="1"/>
</dbReference>
<organism evidence="7 8">
    <name type="scientific">Candidatus Viridilinea mediisalina</name>
    <dbReference type="NCBI Taxonomy" id="2024553"/>
    <lineage>
        <taxon>Bacteria</taxon>
        <taxon>Bacillati</taxon>
        <taxon>Chloroflexota</taxon>
        <taxon>Chloroflexia</taxon>
        <taxon>Chloroflexales</taxon>
        <taxon>Chloroflexineae</taxon>
        <taxon>Oscillochloridaceae</taxon>
        <taxon>Candidatus Viridilinea</taxon>
    </lineage>
</organism>
<proteinExistence type="inferred from homology"/>